<keyword evidence="4" id="KW-1185">Reference proteome</keyword>
<dbReference type="Pfam" id="PF04016">
    <property type="entry name" value="DUF364"/>
    <property type="match status" value="1"/>
</dbReference>
<feature type="domain" description="DUF4213" evidence="2">
    <location>
        <begin position="29"/>
        <end position="110"/>
    </location>
</feature>
<evidence type="ECO:0000313" key="3">
    <source>
        <dbReference type="EMBL" id="QTX31845.1"/>
    </source>
</evidence>
<dbReference type="KEGG" id="aram:KAR29_10970"/>
<dbReference type="AlphaFoldDB" id="A0A9Q7A6G6"/>
<feature type="domain" description="Putative heavy-metal chelation" evidence="1">
    <location>
        <begin position="121"/>
        <end position="257"/>
    </location>
</feature>
<dbReference type="Pfam" id="PF13938">
    <property type="entry name" value="DUF4213"/>
    <property type="match status" value="1"/>
</dbReference>
<dbReference type="SUPFAM" id="SSF159713">
    <property type="entry name" value="Dhaf3308-like"/>
    <property type="match status" value="1"/>
</dbReference>
<dbReference type="EMBL" id="CP072943">
    <property type="protein sequence ID" value="QTX31845.1"/>
    <property type="molecule type" value="Genomic_DNA"/>
</dbReference>
<evidence type="ECO:0000259" key="2">
    <source>
        <dbReference type="Pfam" id="PF13938"/>
    </source>
</evidence>
<dbReference type="InterPro" id="IPR007161">
    <property type="entry name" value="DUF364"/>
</dbReference>
<reference evidence="4" key="1">
    <citation type="submission" date="2021-04" db="EMBL/GenBank/DDBJ databases">
        <title>A novel Synergistetes isolate from a pyrite-forming mixed culture.</title>
        <authorList>
            <person name="Bunk B."/>
            <person name="Sproer C."/>
            <person name="Spring S."/>
            <person name="Pester M."/>
        </authorList>
    </citation>
    <scope>NUCLEOTIDE SEQUENCE [LARGE SCALE GENOMIC DNA]</scope>
    <source>
        <strain evidence="4">J.5.4.2-T.3.5.2</strain>
    </source>
</reference>
<accession>A0A9Q7A6G6</accession>
<gene>
    <name evidence="3" type="ORF">KAR29_10970</name>
</gene>
<proteinExistence type="predicted"/>
<name>A0A9Q7A6G6_9BACT</name>
<dbReference type="InterPro" id="IPR025251">
    <property type="entry name" value="DUF4213"/>
</dbReference>
<dbReference type="RefSeq" id="WP_274373035.1">
    <property type="nucleotide sequence ID" value="NZ_CP072943.1"/>
</dbReference>
<evidence type="ECO:0000313" key="4">
    <source>
        <dbReference type="Proteomes" id="UP000671879"/>
    </source>
</evidence>
<dbReference type="Gene3D" id="3.40.50.11590">
    <property type="match status" value="1"/>
</dbReference>
<organism evidence="3 4">
    <name type="scientific">Aminithiophilus ramosus</name>
    <dbReference type="NCBI Taxonomy" id="3029084"/>
    <lineage>
        <taxon>Bacteria</taxon>
        <taxon>Thermotogati</taxon>
        <taxon>Synergistota</taxon>
        <taxon>Synergistia</taxon>
        <taxon>Synergistales</taxon>
        <taxon>Aminithiophilaceae</taxon>
        <taxon>Aminithiophilus</taxon>
    </lineage>
</organism>
<protein>
    <submittedName>
        <fullName evidence="3">Uncharacterized protein</fullName>
    </submittedName>
</protein>
<dbReference type="Gene3D" id="3.30.390.100">
    <property type="match status" value="1"/>
</dbReference>
<sequence>MEENRCNGAKPFVERPERALSGEERLLIERLIASMTFPDDPVDEVILGPKQIVVRSGDRAALATTLGSSSQKGLSRVESVKGRSLGDVASLLYDDLLLNRSLASAALNAALAPPVGDESPNALDLIVDRGRGRDVAVVGDFPFTDRLRQEARRLYLLELKDVPDRLDPAKWDEALASCDVAAITGTALLTRSLAHYLRMSSQAYRILLGATVPLSPVLLDLYGVDVLAGSVVVDIEATCRGVESGLSIARLHRSRCLRFCNMTKGQKA</sequence>
<dbReference type="Proteomes" id="UP000671879">
    <property type="component" value="Chromosome"/>
</dbReference>
<evidence type="ECO:0000259" key="1">
    <source>
        <dbReference type="Pfam" id="PF04016"/>
    </source>
</evidence>